<organism evidence="2 3">
    <name type="scientific">Ilex paraguariensis</name>
    <name type="common">yerba mate</name>
    <dbReference type="NCBI Taxonomy" id="185542"/>
    <lineage>
        <taxon>Eukaryota</taxon>
        <taxon>Viridiplantae</taxon>
        <taxon>Streptophyta</taxon>
        <taxon>Embryophyta</taxon>
        <taxon>Tracheophyta</taxon>
        <taxon>Spermatophyta</taxon>
        <taxon>Magnoliopsida</taxon>
        <taxon>eudicotyledons</taxon>
        <taxon>Gunneridae</taxon>
        <taxon>Pentapetalae</taxon>
        <taxon>asterids</taxon>
        <taxon>campanulids</taxon>
        <taxon>Aquifoliales</taxon>
        <taxon>Aquifoliaceae</taxon>
        <taxon>Ilex</taxon>
    </lineage>
</organism>
<sequence>MRVSVEMIVDRLLKMDLVKKKSRSKNNESGIAGDNIFPSTIRRKGYHGGRGLDMGGDGGRGGGANGDDSEAAEMAEEEMVVERAVPMVITVEVQMVVAVQGQPEEETEVVVADEELVAGVGLVTAH</sequence>
<reference evidence="2 3" key="1">
    <citation type="submission" date="2024-02" db="EMBL/GenBank/DDBJ databases">
        <authorList>
            <person name="Vignale AGUSTIN F."/>
            <person name="Sosa J E."/>
            <person name="Modenutti C."/>
        </authorList>
    </citation>
    <scope>NUCLEOTIDE SEQUENCE [LARGE SCALE GENOMIC DNA]</scope>
</reference>
<keyword evidence="3" id="KW-1185">Reference proteome</keyword>
<protein>
    <submittedName>
        <fullName evidence="2">Uncharacterized protein</fullName>
    </submittedName>
</protein>
<name>A0ABC8QZX5_9AQUA</name>
<feature type="compositionally biased region" description="Acidic residues" evidence="1">
    <location>
        <begin position="67"/>
        <end position="77"/>
    </location>
</feature>
<evidence type="ECO:0000313" key="3">
    <source>
        <dbReference type="Proteomes" id="UP001642360"/>
    </source>
</evidence>
<dbReference type="AlphaFoldDB" id="A0ABC8QZX5"/>
<comment type="caution">
    <text evidence="2">The sequence shown here is derived from an EMBL/GenBank/DDBJ whole genome shotgun (WGS) entry which is preliminary data.</text>
</comment>
<accession>A0ABC8QZX5</accession>
<feature type="region of interest" description="Disordered" evidence="1">
    <location>
        <begin position="22"/>
        <end position="77"/>
    </location>
</feature>
<dbReference type="EMBL" id="CAUOFW020000837">
    <property type="protein sequence ID" value="CAK9137771.1"/>
    <property type="molecule type" value="Genomic_DNA"/>
</dbReference>
<evidence type="ECO:0000256" key="1">
    <source>
        <dbReference type="SAM" id="MobiDB-lite"/>
    </source>
</evidence>
<evidence type="ECO:0000313" key="2">
    <source>
        <dbReference type="EMBL" id="CAK9137771.1"/>
    </source>
</evidence>
<proteinExistence type="predicted"/>
<feature type="compositionally biased region" description="Gly residues" evidence="1">
    <location>
        <begin position="48"/>
        <end position="65"/>
    </location>
</feature>
<dbReference type="Proteomes" id="UP001642360">
    <property type="component" value="Unassembled WGS sequence"/>
</dbReference>
<gene>
    <name evidence="2" type="ORF">ILEXP_LOCUS4808</name>
</gene>